<sequence length="493" mass="58310">MKKTDSDIQYAVSIKEDTAYLCLHFTKDHEGNKINTPYPENPIRRIQAMEIKYSGRYRTWSLLQETPNTPVLVDKSIRRIHFYWIRRIQLSVHYSVFIQKINTAYSDLLNTAYRSSDTESKSEISYLISVLNFSIYLQSKSWITSITVNGKNAYELKGKFLDDLYNNAFSRANGEDAVEHIEYFLRIVDPIDLPNMNQDKPRVVVFPISLAGDAWRWFDRIKGSITRSDEIEPTNEKTSNLEKTNHDDEQEIDEIFRIETNLFDYETSLYEKFKEFNYLLKIDPDVLTKDIEGFKTYEEYKDDWIYEWNKDVPWVHEIPWTENGVWKEPTLVKHHCKPFNYESGYSEWPTCSWREDGYCNGGNLPGAYIVGNSLHYQDVEWYEALMDSKLKDKALRNKAIMEGLINEDDESNEERCELFDDHELPVCTVRRFEMIKYSFGHDEEYVAIKENEYEDLTSTSEDACRAYQEIFRIMDEGWMDLAAKKSTMLVKYL</sequence>
<comment type="caution">
    <text evidence="1">The sequence shown here is derived from an EMBL/GenBank/DDBJ whole genome shotgun (WGS) entry which is preliminary data.</text>
</comment>
<proteinExistence type="predicted"/>
<accession>A0ABQ5DQ71</accession>
<keyword evidence="2" id="KW-1185">Reference proteome</keyword>
<evidence type="ECO:0000313" key="2">
    <source>
        <dbReference type="Proteomes" id="UP001151760"/>
    </source>
</evidence>
<name>A0ABQ5DQ71_9ASTR</name>
<dbReference type="EMBL" id="BQNB010015548">
    <property type="protein sequence ID" value="GJT41277.1"/>
    <property type="molecule type" value="Genomic_DNA"/>
</dbReference>
<dbReference type="Proteomes" id="UP001151760">
    <property type="component" value="Unassembled WGS sequence"/>
</dbReference>
<reference evidence="1" key="2">
    <citation type="submission" date="2022-01" db="EMBL/GenBank/DDBJ databases">
        <authorList>
            <person name="Yamashiro T."/>
            <person name="Shiraishi A."/>
            <person name="Satake H."/>
            <person name="Nakayama K."/>
        </authorList>
    </citation>
    <scope>NUCLEOTIDE SEQUENCE</scope>
</reference>
<evidence type="ECO:0000313" key="1">
    <source>
        <dbReference type="EMBL" id="GJT41277.1"/>
    </source>
</evidence>
<gene>
    <name evidence="1" type="ORF">Tco_0941142</name>
</gene>
<organism evidence="1 2">
    <name type="scientific">Tanacetum coccineum</name>
    <dbReference type="NCBI Taxonomy" id="301880"/>
    <lineage>
        <taxon>Eukaryota</taxon>
        <taxon>Viridiplantae</taxon>
        <taxon>Streptophyta</taxon>
        <taxon>Embryophyta</taxon>
        <taxon>Tracheophyta</taxon>
        <taxon>Spermatophyta</taxon>
        <taxon>Magnoliopsida</taxon>
        <taxon>eudicotyledons</taxon>
        <taxon>Gunneridae</taxon>
        <taxon>Pentapetalae</taxon>
        <taxon>asterids</taxon>
        <taxon>campanulids</taxon>
        <taxon>Asterales</taxon>
        <taxon>Asteraceae</taxon>
        <taxon>Asteroideae</taxon>
        <taxon>Anthemideae</taxon>
        <taxon>Anthemidinae</taxon>
        <taxon>Tanacetum</taxon>
    </lineage>
</organism>
<protein>
    <submittedName>
        <fullName evidence="1">Uncharacterized protein</fullName>
    </submittedName>
</protein>
<reference evidence="1" key="1">
    <citation type="journal article" date="2022" name="Int. J. Mol. Sci.">
        <title>Draft Genome of Tanacetum Coccineum: Genomic Comparison of Closely Related Tanacetum-Family Plants.</title>
        <authorList>
            <person name="Yamashiro T."/>
            <person name="Shiraishi A."/>
            <person name="Nakayama K."/>
            <person name="Satake H."/>
        </authorList>
    </citation>
    <scope>NUCLEOTIDE SEQUENCE</scope>
</reference>